<evidence type="ECO:0000256" key="1">
    <source>
        <dbReference type="SAM" id="Phobius"/>
    </source>
</evidence>
<reference evidence="2 3" key="1">
    <citation type="submission" date="2021-08" db="EMBL/GenBank/DDBJ databases">
        <title>Shewanella putrefaciens YZ-J, complete genome.</title>
        <authorList>
            <person name="Yi Z."/>
        </authorList>
    </citation>
    <scope>NUCLEOTIDE SEQUENCE [LARGE SCALE GENOMIC DNA]</scope>
    <source>
        <strain evidence="2 3">YZ-J</strain>
    </source>
</reference>
<evidence type="ECO:0000313" key="2">
    <source>
        <dbReference type="EMBL" id="QYX73462.1"/>
    </source>
</evidence>
<protein>
    <submittedName>
        <fullName evidence="2">Uncharacterized protein</fullName>
    </submittedName>
</protein>
<dbReference type="GeneID" id="67442250"/>
<name>A0ABX8XE93_SHEPU</name>
<accession>A0ABX8XE93</accession>
<feature type="transmembrane region" description="Helical" evidence="1">
    <location>
        <begin position="83"/>
        <end position="106"/>
    </location>
</feature>
<keyword evidence="1" id="KW-0472">Membrane</keyword>
<dbReference type="EMBL" id="CP080635">
    <property type="protein sequence ID" value="QYX73462.1"/>
    <property type="molecule type" value="Genomic_DNA"/>
</dbReference>
<gene>
    <name evidence="2" type="ORF">K3G22_03290</name>
</gene>
<dbReference type="Proteomes" id="UP000827084">
    <property type="component" value="Chromosome"/>
</dbReference>
<feature type="transmembrane region" description="Helical" evidence="1">
    <location>
        <begin position="41"/>
        <end position="62"/>
    </location>
</feature>
<dbReference type="RefSeq" id="WP_025007892.1">
    <property type="nucleotide sequence ID" value="NZ_BMPK01000004.1"/>
</dbReference>
<keyword evidence="1" id="KW-1133">Transmembrane helix</keyword>
<sequence>MTNIKVINQLLLGKRITLYLSILLLVAFFFSAIFGEKNLTLLFLYLIFIFWGSNKAFAYYLGDEIRLTYALKISKDCPEVFRVMALLFSLSITLYGVVELCSLIFINT</sequence>
<evidence type="ECO:0000313" key="3">
    <source>
        <dbReference type="Proteomes" id="UP000827084"/>
    </source>
</evidence>
<organism evidence="2 3">
    <name type="scientific">Shewanella putrefaciens</name>
    <name type="common">Pseudomonas putrefaciens</name>
    <dbReference type="NCBI Taxonomy" id="24"/>
    <lineage>
        <taxon>Bacteria</taxon>
        <taxon>Pseudomonadati</taxon>
        <taxon>Pseudomonadota</taxon>
        <taxon>Gammaproteobacteria</taxon>
        <taxon>Alteromonadales</taxon>
        <taxon>Shewanellaceae</taxon>
        <taxon>Shewanella</taxon>
    </lineage>
</organism>
<keyword evidence="3" id="KW-1185">Reference proteome</keyword>
<keyword evidence="1" id="KW-0812">Transmembrane</keyword>
<feature type="transmembrane region" description="Helical" evidence="1">
    <location>
        <begin position="16"/>
        <end position="35"/>
    </location>
</feature>
<proteinExistence type="predicted"/>